<sequence length="151" mass="16134">MPTPMRCTSRSAAASNRSEIPASARRAWERTGRRFACSRRQYFKRRIFGGHTGLFANKFAPTAFGQNQKLTCLNVQKNSATGVIFMSEFWNKAFDLNGRCAVITGGAAGIGLACASLLVARGARVALLDRDPAVAEVAAGLGSEHIGIAVD</sequence>
<reference evidence="1 2" key="1">
    <citation type="submission" date="2015-09" db="EMBL/GenBank/DDBJ databases">
        <title>Genome announcement of multiple Pseudomonas syringae strains.</title>
        <authorList>
            <person name="Thakur S."/>
            <person name="Wang P.W."/>
            <person name="Gong Y."/>
            <person name="Weir B.S."/>
            <person name="Guttman D.S."/>
        </authorList>
    </citation>
    <scope>NUCLEOTIDE SEQUENCE [LARGE SCALE GENOMIC DNA]</scope>
    <source>
        <strain evidence="1 2">ICMP2802</strain>
    </source>
</reference>
<evidence type="ECO:0000313" key="2">
    <source>
        <dbReference type="Proteomes" id="UP000050297"/>
    </source>
</evidence>
<dbReference type="Pfam" id="PF00106">
    <property type="entry name" value="adh_short"/>
    <property type="match status" value="1"/>
</dbReference>
<protein>
    <submittedName>
        <fullName evidence="1">Short chain dehydrogenase</fullName>
    </submittedName>
</protein>
<dbReference type="InterPro" id="IPR002347">
    <property type="entry name" value="SDR_fam"/>
</dbReference>
<dbReference type="Proteomes" id="UP000050297">
    <property type="component" value="Unassembled WGS sequence"/>
</dbReference>
<accession>A0A0P9M1Y7</accession>
<dbReference type="Gene3D" id="3.40.50.720">
    <property type="entry name" value="NAD(P)-binding Rossmann-like Domain"/>
    <property type="match status" value="1"/>
</dbReference>
<dbReference type="InterPro" id="IPR036291">
    <property type="entry name" value="NAD(P)-bd_dom_sf"/>
</dbReference>
<dbReference type="EMBL" id="LJPM01000130">
    <property type="protein sequence ID" value="KPW23963.1"/>
    <property type="molecule type" value="Genomic_DNA"/>
</dbReference>
<dbReference type="SUPFAM" id="SSF51735">
    <property type="entry name" value="NAD(P)-binding Rossmann-fold domains"/>
    <property type="match status" value="1"/>
</dbReference>
<name>A0A0P9M1Y7_PSESX</name>
<proteinExistence type="predicted"/>
<feature type="non-terminal residue" evidence="1">
    <location>
        <position position="151"/>
    </location>
</feature>
<organism evidence="1 2">
    <name type="scientific">Pseudomonas syringae pv. aceris</name>
    <dbReference type="NCBI Taxonomy" id="199198"/>
    <lineage>
        <taxon>Bacteria</taxon>
        <taxon>Pseudomonadati</taxon>
        <taxon>Pseudomonadota</taxon>
        <taxon>Gammaproteobacteria</taxon>
        <taxon>Pseudomonadales</taxon>
        <taxon>Pseudomonadaceae</taxon>
        <taxon>Pseudomonas</taxon>
        <taxon>Pseudomonas syringae</taxon>
    </lineage>
</organism>
<comment type="caution">
    <text evidence="1">The sequence shown here is derived from an EMBL/GenBank/DDBJ whole genome shotgun (WGS) entry which is preliminary data.</text>
</comment>
<dbReference type="AlphaFoldDB" id="A0A0P9M1Y7"/>
<gene>
    <name evidence="1" type="ORF">ALO91_04450</name>
</gene>
<evidence type="ECO:0000313" key="1">
    <source>
        <dbReference type="EMBL" id="KPW23963.1"/>
    </source>
</evidence>